<protein>
    <submittedName>
        <fullName evidence="3">Uncharacterized protein</fullName>
    </submittedName>
</protein>
<keyword evidence="5" id="KW-1185">Reference proteome</keyword>
<evidence type="ECO:0000256" key="1">
    <source>
        <dbReference type="SAM" id="SignalP"/>
    </source>
</evidence>
<dbReference type="Proteomes" id="UP000681290">
    <property type="component" value="Unassembled WGS sequence"/>
</dbReference>
<proteinExistence type="predicted"/>
<organism evidence="3 4">
    <name type="scientific">Paenibacillus woosongensis</name>
    <dbReference type="NCBI Taxonomy" id="307580"/>
    <lineage>
        <taxon>Bacteria</taxon>
        <taxon>Bacillati</taxon>
        <taxon>Bacillota</taxon>
        <taxon>Bacilli</taxon>
        <taxon>Bacillales</taxon>
        <taxon>Paenibacillaceae</taxon>
        <taxon>Paenibacillus</taxon>
    </lineage>
</organism>
<gene>
    <name evidence="3" type="ORF">GNP95_22390</name>
    <name evidence="2" type="ORF">J15TS10_28280</name>
</gene>
<dbReference type="AlphaFoldDB" id="A0A7X2Z525"/>
<sequence>MKKIFSAISATILTASLLVIPVSAEQATTQNSSTKGVVQLGGYCPTCNAVGIPYPKKDYKRSDFNGTSIQYQGSTYYFSFIDDNLTTDTHWWTVWIK</sequence>
<reference evidence="3 4" key="1">
    <citation type="submission" date="2019-11" db="EMBL/GenBank/DDBJ databases">
        <title>Draft genome sequences of five Paenibacillus species of dairy origin.</title>
        <authorList>
            <person name="Olajide A.M."/>
            <person name="Chen S."/>
            <person name="Lapointe G."/>
        </authorList>
    </citation>
    <scope>NUCLEOTIDE SEQUENCE [LARGE SCALE GENOMIC DNA]</scope>
    <source>
        <strain evidence="3 4">12CR55</strain>
    </source>
</reference>
<evidence type="ECO:0000313" key="2">
    <source>
        <dbReference type="EMBL" id="GIP59014.1"/>
    </source>
</evidence>
<dbReference type="EMBL" id="WNZW01000015">
    <property type="protein sequence ID" value="MUG47703.1"/>
    <property type="molecule type" value="Genomic_DNA"/>
</dbReference>
<dbReference type="EMBL" id="BOSM01000004">
    <property type="protein sequence ID" value="GIP59014.1"/>
    <property type="molecule type" value="Genomic_DNA"/>
</dbReference>
<evidence type="ECO:0000313" key="5">
    <source>
        <dbReference type="Proteomes" id="UP000681290"/>
    </source>
</evidence>
<feature type="signal peptide" evidence="1">
    <location>
        <begin position="1"/>
        <end position="24"/>
    </location>
</feature>
<dbReference type="RefSeq" id="WP_155613076.1">
    <property type="nucleotide sequence ID" value="NZ_BOSM01000004.1"/>
</dbReference>
<dbReference type="Proteomes" id="UP000447876">
    <property type="component" value="Unassembled WGS sequence"/>
</dbReference>
<evidence type="ECO:0000313" key="3">
    <source>
        <dbReference type="EMBL" id="MUG47703.1"/>
    </source>
</evidence>
<evidence type="ECO:0000313" key="4">
    <source>
        <dbReference type="Proteomes" id="UP000447876"/>
    </source>
</evidence>
<keyword evidence="1" id="KW-0732">Signal</keyword>
<accession>A0A7X2Z525</accession>
<name>A0A7X2Z525_9BACL</name>
<dbReference type="OrthoDB" id="9951192at2"/>
<comment type="caution">
    <text evidence="3">The sequence shown here is derived from an EMBL/GenBank/DDBJ whole genome shotgun (WGS) entry which is preliminary data.</text>
</comment>
<reference evidence="2 5" key="2">
    <citation type="submission" date="2021-03" db="EMBL/GenBank/DDBJ databases">
        <title>Antimicrobial resistance genes in bacteria isolated from Japanese honey, and their potential for conferring macrolide and lincosamide resistance in the American foulbrood pathogen Paenibacillus larvae.</title>
        <authorList>
            <person name="Okamoto M."/>
            <person name="Kumagai M."/>
            <person name="Kanamori H."/>
            <person name="Takamatsu D."/>
        </authorList>
    </citation>
    <scope>NUCLEOTIDE SEQUENCE [LARGE SCALE GENOMIC DNA]</scope>
    <source>
        <strain evidence="2 5">J15TS10</strain>
    </source>
</reference>
<feature type="chain" id="PRO_5031156232" evidence="1">
    <location>
        <begin position="25"/>
        <end position="97"/>
    </location>
</feature>